<dbReference type="SUPFAM" id="SSF56784">
    <property type="entry name" value="HAD-like"/>
    <property type="match status" value="1"/>
</dbReference>
<dbReference type="InterPro" id="IPR023198">
    <property type="entry name" value="PGP-like_dom2"/>
</dbReference>
<dbReference type="NCBIfam" id="TIGR01509">
    <property type="entry name" value="HAD-SF-IA-v3"/>
    <property type="match status" value="1"/>
</dbReference>
<gene>
    <name evidence="1" type="ORF">SAMN02745673_02024</name>
</gene>
<dbReference type="EMBL" id="FUWS01000004">
    <property type="protein sequence ID" value="SJZ95497.1"/>
    <property type="molecule type" value="Genomic_DNA"/>
</dbReference>
<sequence length="218" mass="22738">MMIPAEALLFDMDGTLIDSTPAAVRCWLRWAEEWGVSPRRLAEVHMHGRPAADIVAELVEPGRVAAAVARIDELEIAETDGLVMLPGTAELLESLPRERWAVVTSATRALAEARLKAVGIEAPLVVTADDITRGKPDPEPFVVGARSLGVAASRCVVFEDAPVGVAAGRAAGARVVAVTTTHGARELAADVVVADLSAVSVVEADGALAVRAGAREAR</sequence>
<dbReference type="PANTHER" id="PTHR43481:SF4">
    <property type="entry name" value="GLYCEROL-1-PHOSPHATE PHOSPHOHYDROLASE 1-RELATED"/>
    <property type="match status" value="1"/>
</dbReference>
<dbReference type="NCBIfam" id="TIGR01549">
    <property type="entry name" value="HAD-SF-IA-v1"/>
    <property type="match status" value="1"/>
</dbReference>
<keyword evidence="2" id="KW-1185">Reference proteome</keyword>
<dbReference type="GO" id="GO:0050308">
    <property type="term" value="F:sugar-phosphatase activity"/>
    <property type="evidence" value="ECO:0007669"/>
    <property type="project" value="TreeGrafter"/>
</dbReference>
<reference evidence="1 2" key="1">
    <citation type="submission" date="2017-02" db="EMBL/GenBank/DDBJ databases">
        <authorList>
            <person name="Peterson S.W."/>
        </authorList>
    </citation>
    <scope>NUCLEOTIDE SEQUENCE [LARGE SCALE GENOMIC DNA]</scope>
    <source>
        <strain evidence="1 2">DSM 45154</strain>
    </source>
</reference>
<dbReference type="Pfam" id="PF00702">
    <property type="entry name" value="Hydrolase"/>
    <property type="match status" value="1"/>
</dbReference>
<dbReference type="SFLD" id="SFLDG01129">
    <property type="entry name" value="C1.5:_HAD__Beta-PGM__Phosphata"/>
    <property type="match status" value="1"/>
</dbReference>
<dbReference type="STRING" id="1122192.SAMN02745673_02024"/>
<dbReference type="AlphaFoldDB" id="A0A1T4PW20"/>
<protein>
    <submittedName>
        <fullName evidence="1">Sugar-phosphatase</fullName>
    </submittedName>
</protein>
<dbReference type="Gene3D" id="3.40.50.1000">
    <property type="entry name" value="HAD superfamily/HAD-like"/>
    <property type="match status" value="1"/>
</dbReference>
<dbReference type="InterPro" id="IPR051806">
    <property type="entry name" value="HAD-like_SPP"/>
</dbReference>
<evidence type="ECO:0000313" key="2">
    <source>
        <dbReference type="Proteomes" id="UP000190637"/>
    </source>
</evidence>
<dbReference type="InterPro" id="IPR036412">
    <property type="entry name" value="HAD-like_sf"/>
</dbReference>
<dbReference type="Gene3D" id="1.10.150.240">
    <property type="entry name" value="Putative phosphatase, domain 2"/>
    <property type="match status" value="1"/>
</dbReference>
<dbReference type="SFLD" id="SFLDS00003">
    <property type="entry name" value="Haloacid_Dehalogenase"/>
    <property type="match status" value="1"/>
</dbReference>
<dbReference type="InterPro" id="IPR023214">
    <property type="entry name" value="HAD_sf"/>
</dbReference>
<organism evidence="1 2">
    <name type="scientific">Marinactinospora thermotolerans DSM 45154</name>
    <dbReference type="NCBI Taxonomy" id="1122192"/>
    <lineage>
        <taxon>Bacteria</taxon>
        <taxon>Bacillati</taxon>
        <taxon>Actinomycetota</taxon>
        <taxon>Actinomycetes</taxon>
        <taxon>Streptosporangiales</taxon>
        <taxon>Nocardiopsidaceae</taxon>
        <taxon>Marinactinospora</taxon>
    </lineage>
</organism>
<dbReference type="Proteomes" id="UP000190637">
    <property type="component" value="Unassembled WGS sequence"/>
</dbReference>
<dbReference type="OrthoDB" id="9812856at2"/>
<proteinExistence type="predicted"/>
<evidence type="ECO:0000313" key="1">
    <source>
        <dbReference type="EMBL" id="SJZ95497.1"/>
    </source>
</evidence>
<dbReference type="InterPro" id="IPR006439">
    <property type="entry name" value="HAD-SF_hydro_IA"/>
</dbReference>
<dbReference type="RefSeq" id="WP_078761392.1">
    <property type="nucleotide sequence ID" value="NZ_FUWS01000004.1"/>
</dbReference>
<name>A0A1T4PW20_9ACTN</name>
<dbReference type="PANTHER" id="PTHR43481">
    <property type="entry name" value="FRUCTOSE-1-PHOSPHATE PHOSPHATASE"/>
    <property type="match status" value="1"/>
</dbReference>
<accession>A0A1T4PW20</accession>